<sequence length="467" mass="49199">MRAPRSSTTSTTIIPEDVVKPWKLPPQQTYIFTNANVVDPVTGSVFAASAVKLSGGRVECVHRSSHDDSTSTLLRSLAVADDAITVDLAGKYLCPGLIDCHVHLTSVPGEADLRSSMNLAPDVSLLRQPFVCKAMLERGYTSVRDCGGASLSLKEAIADGVFPGPRLFISGHGLSQTGGHGDRRGAHEPGAVGCGCGGGAEAGMMAVCDGVPECLRASREQLRTGADFIKIMVGGGVASPTDALESTQFTAEEIAAIASVAEAAGTIVTAHAYTPRAIRQAVENGVRGIEHGNLIDGPTAAFMAKHGVFLTPTLVTYQAMADPRYSAFLPAENQRKNQMVLRRGLESLQLAQEAGVTVCLGSDLLSMMGAEQLKEFGLRGRVLGAADVLRQATINPAKMLGQAQFLGQVGEGFAADILVLNSNPLEDITVFERPGEHLLAVIKDGRVYSSRWSKLPEDVTPPSGLLE</sequence>
<reference evidence="2" key="1">
    <citation type="submission" date="2022-07" db="EMBL/GenBank/DDBJ databases">
        <title>Fungi with potential for degradation of polypropylene.</title>
        <authorList>
            <person name="Gostincar C."/>
        </authorList>
    </citation>
    <scope>NUCLEOTIDE SEQUENCE</scope>
    <source>
        <strain evidence="2">EXF-13308</strain>
    </source>
</reference>
<dbReference type="SUPFAM" id="SSF51338">
    <property type="entry name" value="Composite domain of metallo-dependent hydrolases"/>
    <property type="match status" value="2"/>
</dbReference>
<name>A0AA38VR19_9PEZI</name>
<dbReference type="SUPFAM" id="SSF51556">
    <property type="entry name" value="Metallo-dependent hydrolases"/>
    <property type="match status" value="1"/>
</dbReference>
<comment type="caution">
    <text evidence="2">The sequence shown here is derived from an EMBL/GenBank/DDBJ whole genome shotgun (WGS) entry which is preliminary data.</text>
</comment>
<dbReference type="Proteomes" id="UP001174694">
    <property type="component" value="Unassembled WGS sequence"/>
</dbReference>
<gene>
    <name evidence="2" type="ORF">NKR23_g5292</name>
</gene>
<dbReference type="AlphaFoldDB" id="A0AA38VR19"/>
<dbReference type="CDD" id="cd01299">
    <property type="entry name" value="Met_dep_hydrolase_A"/>
    <property type="match status" value="1"/>
</dbReference>
<dbReference type="InterPro" id="IPR057744">
    <property type="entry name" value="OTAase-like"/>
</dbReference>
<proteinExistence type="predicted"/>
<dbReference type="Gene3D" id="2.30.40.10">
    <property type="entry name" value="Urease, subunit C, domain 1"/>
    <property type="match status" value="1"/>
</dbReference>
<dbReference type="PANTHER" id="PTHR43135:SF3">
    <property type="entry name" value="ALPHA-D-RIBOSE 1-METHYLPHOSPHONATE 5-TRIPHOSPHATE DIPHOSPHATASE"/>
    <property type="match status" value="1"/>
</dbReference>
<evidence type="ECO:0000259" key="1">
    <source>
        <dbReference type="Pfam" id="PF01979"/>
    </source>
</evidence>
<accession>A0AA38VR19</accession>
<evidence type="ECO:0000313" key="3">
    <source>
        <dbReference type="Proteomes" id="UP001174694"/>
    </source>
</evidence>
<evidence type="ECO:0000313" key="2">
    <source>
        <dbReference type="EMBL" id="KAJ9145437.1"/>
    </source>
</evidence>
<organism evidence="2 3">
    <name type="scientific">Pleurostoma richardsiae</name>
    <dbReference type="NCBI Taxonomy" id="41990"/>
    <lineage>
        <taxon>Eukaryota</taxon>
        <taxon>Fungi</taxon>
        <taxon>Dikarya</taxon>
        <taxon>Ascomycota</taxon>
        <taxon>Pezizomycotina</taxon>
        <taxon>Sordariomycetes</taxon>
        <taxon>Sordariomycetidae</taxon>
        <taxon>Calosphaeriales</taxon>
        <taxon>Pleurostomataceae</taxon>
        <taxon>Pleurostoma</taxon>
    </lineage>
</organism>
<dbReference type="PANTHER" id="PTHR43135">
    <property type="entry name" value="ALPHA-D-RIBOSE 1-METHYLPHOSPHONATE 5-TRIPHOSPHATE DIPHOSPHATASE"/>
    <property type="match status" value="1"/>
</dbReference>
<dbReference type="InterPro" id="IPR032466">
    <property type="entry name" value="Metal_Hydrolase"/>
</dbReference>
<dbReference type="InterPro" id="IPR051781">
    <property type="entry name" value="Metallo-dep_Hydrolase"/>
</dbReference>
<feature type="domain" description="Amidohydrolase-related" evidence="1">
    <location>
        <begin position="92"/>
        <end position="446"/>
    </location>
</feature>
<dbReference type="EMBL" id="JANBVO010000014">
    <property type="protein sequence ID" value="KAJ9145437.1"/>
    <property type="molecule type" value="Genomic_DNA"/>
</dbReference>
<dbReference type="GO" id="GO:0016810">
    <property type="term" value="F:hydrolase activity, acting on carbon-nitrogen (but not peptide) bonds"/>
    <property type="evidence" value="ECO:0007669"/>
    <property type="project" value="InterPro"/>
</dbReference>
<dbReference type="Pfam" id="PF01979">
    <property type="entry name" value="Amidohydro_1"/>
    <property type="match status" value="1"/>
</dbReference>
<dbReference type="InterPro" id="IPR006680">
    <property type="entry name" value="Amidohydro-rel"/>
</dbReference>
<keyword evidence="3" id="KW-1185">Reference proteome</keyword>
<dbReference type="Gene3D" id="3.20.20.140">
    <property type="entry name" value="Metal-dependent hydrolases"/>
    <property type="match status" value="1"/>
</dbReference>
<protein>
    <submittedName>
        <fullName evidence="2">Amidohydrolase</fullName>
    </submittedName>
</protein>
<dbReference type="InterPro" id="IPR011059">
    <property type="entry name" value="Metal-dep_hydrolase_composite"/>
</dbReference>